<protein>
    <submittedName>
        <fullName evidence="1">Uncharacterized protein</fullName>
    </submittedName>
</protein>
<dbReference type="AlphaFoldDB" id="A0AAJ4LST3"/>
<accession>A0AAJ4LST3</accession>
<evidence type="ECO:0000313" key="2">
    <source>
        <dbReference type="Proteomes" id="UP000594435"/>
    </source>
</evidence>
<dbReference type="RefSeq" id="WP_337970611.1">
    <property type="nucleotide sequence ID" value="NZ_CP065217.1"/>
</dbReference>
<name>A0AAJ4LST3_9VIBR</name>
<proteinExistence type="predicted"/>
<gene>
    <name evidence="1" type="ORF">I3X05_08770</name>
</gene>
<dbReference type="Proteomes" id="UP000594435">
    <property type="component" value="Chromosome 1"/>
</dbReference>
<evidence type="ECO:0000313" key="1">
    <source>
        <dbReference type="EMBL" id="QPL52208.1"/>
    </source>
</evidence>
<sequence>MTEKPENLTNSNTTGVLAKNGSDAVYGDKVMLAPNTGDAVFGDKVMRDKYVTIVQSDVSLELLKPVLLDVVHKLGEGEKEQAVASLNTLSMLGNLNSSTKVAIACLKAVSSLELTGEEKDLITSTYQLNSSSDKDFQDFLNAAAINLLKEQKSEQELKDFYCALPANICSDIAYYSTLNQISSLDDISRELDTFSFPVLHLLLEKAFASGQVDVCQQVFDELKKKAIFTDLSGQEIILECISINNFKVNDYLLLSTEQKQHLDSIIENLIEYAAGQRVLDKRYIGIAGQLLNYTKLSNSKLLKLVQDHRSLLNQIDFIGKEVVVSYLDHEEPRQTLQTQKSAHDIALEIIEDVKAGVFSTQKILSLCELKSAEWVEFTLSELLKLERTNESLGYYCALAAKAADFLDKNKFPSIEVETILTDDFKETRLHSDFLVPTANLLSMAGHNGLALCALELLFKNSRPWISDTYVQYLSLLYENEQFNSLNSRLSTMNDQEQSHPEIANLKSCIATREDKFPEAVKLIEELLEKYQDKELSESEKKHCIYLWLNLLVNLSNATSNASVTEYVKKIPISIFTTPDNELAWDLISFFGERYVEVEDMVLTWFFKDPNRYANKLFKVFMNIPFNISNIGYNSKVFKKGYLYTENRQAKYRIEVDDQILATEHPQYLIHSSTDLANTLQSKAINTYFLNRTKHCSIKEILPPTLAAYRIAIEILDNDENQCFSLLSLPENPTAEEILNIINSIVESRYSYTPAMKECLSGNFPCIFKYNFIKGNSSYGKALTAMLSKKVYMELFSGNNISFNESNSNDIVLDEVSFAFLVVSGLSKKIECNIHVTSETDKKIKEWCCSYGDFGIDFDPQKDDFVAVGDEEKLAQKLKLRNVTEELLEKCNVHNDRNYNVPLKLTIFANDLLTSSTKSSLGLAATNGFSYFTVDNQLRGFLSRPEFIKVNVAPADVKAFMFDNSDAETIGHILLLHQHNFNLLVPWVAFDEVCVNGSEESLHNLELFVRDISNDDKGVIKHNIEKITKSIILKCLYDSPIQASTGLLESIFIKWLESNRDSTAIAHAFLSMLPSIILQPFENDLSKNYTWQKLGQASKVTTNAYIEAFSGAVKKSSHNLKKIWIEIEALC</sequence>
<reference evidence="1 2" key="1">
    <citation type="submission" date="2020-11" db="EMBL/GenBank/DDBJ databases">
        <title>Complete and Circularized Genome Assembly of a human isolate of Vibrio navarrensis biotype pommerensis with MiSeq and MinION Sequence Data.</title>
        <authorList>
            <person name="Schwartz K."/>
            <person name="Borowiak M."/>
            <person name="Deneke C."/>
            <person name="Balau V."/>
            <person name="Metelmann C."/>
            <person name="Strauch E."/>
        </authorList>
    </citation>
    <scope>NUCLEOTIDE SEQUENCE [LARGE SCALE GENOMIC DNA]</scope>
    <source>
        <strain evidence="1 2">20-VB00237</strain>
    </source>
</reference>
<dbReference type="EMBL" id="CP065217">
    <property type="protein sequence ID" value="QPL52208.1"/>
    <property type="molecule type" value="Genomic_DNA"/>
</dbReference>
<organism evidence="1 2">
    <name type="scientific">Vibrio navarrensis</name>
    <dbReference type="NCBI Taxonomy" id="29495"/>
    <lineage>
        <taxon>Bacteria</taxon>
        <taxon>Pseudomonadati</taxon>
        <taxon>Pseudomonadota</taxon>
        <taxon>Gammaproteobacteria</taxon>
        <taxon>Vibrionales</taxon>
        <taxon>Vibrionaceae</taxon>
        <taxon>Vibrio</taxon>
    </lineage>
</organism>